<dbReference type="EC" id="3.2.2.31" evidence="4"/>
<dbReference type="InterPro" id="IPR023170">
    <property type="entry name" value="HhH_base_excis_C"/>
</dbReference>
<dbReference type="SMART" id="SM00478">
    <property type="entry name" value="ENDO3c"/>
    <property type="match status" value="1"/>
</dbReference>
<comment type="catalytic activity">
    <reaction evidence="1">
        <text>Hydrolyzes free adenine bases from 7,8-dihydro-8-oxoguanine:adenine mismatched double-stranded DNA, leaving an apurinic site.</text>
        <dbReference type="EC" id="3.2.2.31"/>
    </reaction>
</comment>
<evidence type="ECO:0000259" key="14">
    <source>
        <dbReference type="SMART" id="SM00278"/>
    </source>
</evidence>
<comment type="similarity">
    <text evidence="3">Belongs to the Nth/MutY family.</text>
</comment>
<dbReference type="NCBIfam" id="NF008132">
    <property type="entry name" value="PRK10880.1"/>
    <property type="match status" value="1"/>
</dbReference>
<dbReference type="GO" id="GO:0051539">
    <property type="term" value="F:4 iron, 4 sulfur cluster binding"/>
    <property type="evidence" value="ECO:0007669"/>
    <property type="project" value="UniProtKB-KW"/>
</dbReference>
<dbReference type="Pfam" id="PF00633">
    <property type="entry name" value="HHH"/>
    <property type="match status" value="1"/>
</dbReference>
<keyword evidence="7" id="KW-0479">Metal-binding</keyword>
<keyword evidence="10" id="KW-0408">Iron</keyword>
<evidence type="ECO:0000256" key="3">
    <source>
        <dbReference type="ARBA" id="ARBA00008343"/>
    </source>
</evidence>
<dbReference type="Gene3D" id="3.90.79.10">
    <property type="entry name" value="Nucleoside Triphosphate Pyrophosphohydrolase"/>
    <property type="match status" value="1"/>
</dbReference>
<keyword evidence="12" id="KW-0234">DNA repair</keyword>
<name>A0A3B0ZP22_9ZZZZ</name>
<dbReference type="InterPro" id="IPR011257">
    <property type="entry name" value="DNA_glycosylase"/>
</dbReference>
<dbReference type="InterPro" id="IPR005760">
    <property type="entry name" value="A/G_AdeGlyc_MutY"/>
</dbReference>
<dbReference type="GO" id="GO:0032357">
    <property type="term" value="F:oxidized purine DNA binding"/>
    <property type="evidence" value="ECO:0007669"/>
    <property type="project" value="TreeGrafter"/>
</dbReference>
<evidence type="ECO:0000256" key="11">
    <source>
        <dbReference type="ARBA" id="ARBA00023014"/>
    </source>
</evidence>
<dbReference type="SUPFAM" id="SSF55811">
    <property type="entry name" value="Nudix"/>
    <property type="match status" value="1"/>
</dbReference>
<evidence type="ECO:0000256" key="1">
    <source>
        <dbReference type="ARBA" id="ARBA00000843"/>
    </source>
</evidence>
<keyword evidence="13 16" id="KW-0326">Glycosidase</keyword>
<dbReference type="Pfam" id="PF00730">
    <property type="entry name" value="HhH-GPD"/>
    <property type="match status" value="1"/>
</dbReference>
<gene>
    <name evidence="16" type="ORF">MNBD_GAMMA18-1964</name>
</gene>
<comment type="cofactor">
    <cofactor evidence="2">
        <name>[4Fe-4S] cluster</name>
        <dbReference type="ChEBI" id="CHEBI:49883"/>
    </cofactor>
</comment>
<dbReference type="InterPro" id="IPR015797">
    <property type="entry name" value="NUDIX_hydrolase-like_dom_sf"/>
</dbReference>
<evidence type="ECO:0000256" key="13">
    <source>
        <dbReference type="ARBA" id="ARBA00023295"/>
    </source>
</evidence>
<dbReference type="GO" id="GO:0006284">
    <property type="term" value="P:base-excision repair"/>
    <property type="evidence" value="ECO:0007669"/>
    <property type="project" value="InterPro"/>
</dbReference>
<evidence type="ECO:0000256" key="6">
    <source>
        <dbReference type="ARBA" id="ARBA00022485"/>
    </source>
</evidence>
<evidence type="ECO:0000256" key="4">
    <source>
        <dbReference type="ARBA" id="ARBA00012045"/>
    </source>
</evidence>
<dbReference type="NCBIfam" id="TIGR01084">
    <property type="entry name" value="mutY"/>
    <property type="match status" value="1"/>
</dbReference>
<keyword evidence="8" id="KW-0227">DNA damage</keyword>
<evidence type="ECO:0000256" key="2">
    <source>
        <dbReference type="ARBA" id="ARBA00001966"/>
    </source>
</evidence>
<dbReference type="EMBL" id="UOFP01000253">
    <property type="protein sequence ID" value="VAW89097.1"/>
    <property type="molecule type" value="Genomic_DNA"/>
</dbReference>
<dbReference type="Gene3D" id="1.10.1670.10">
    <property type="entry name" value="Helix-hairpin-Helix base-excision DNA repair enzymes (C-terminal)"/>
    <property type="match status" value="1"/>
</dbReference>
<dbReference type="GO" id="GO:0046872">
    <property type="term" value="F:metal ion binding"/>
    <property type="evidence" value="ECO:0007669"/>
    <property type="project" value="UniProtKB-KW"/>
</dbReference>
<dbReference type="InterPro" id="IPR044298">
    <property type="entry name" value="MIG/MutY"/>
</dbReference>
<feature type="domain" description="Helix-hairpin-helix DNA-binding motif class 1" evidence="14">
    <location>
        <begin position="111"/>
        <end position="130"/>
    </location>
</feature>
<dbReference type="SMART" id="SM00278">
    <property type="entry name" value="HhH1"/>
    <property type="match status" value="1"/>
</dbReference>
<dbReference type="InterPro" id="IPR003265">
    <property type="entry name" value="HhH-GPD_domain"/>
</dbReference>
<dbReference type="GO" id="GO:0006298">
    <property type="term" value="P:mismatch repair"/>
    <property type="evidence" value="ECO:0007669"/>
    <property type="project" value="TreeGrafter"/>
</dbReference>
<organism evidence="16">
    <name type="scientific">hydrothermal vent metagenome</name>
    <dbReference type="NCBI Taxonomy" id="652676"/>
    <lineage>
        <taxon>unclassified sequences</taxon>
        <taxon>metagenomes</taxon>
        <taxon>ecological metagenomes</taxon>
    </lineage>
</organism>
<protein>
    <recommendedName>
        <fullName evidence="5">Adenine DNA glycosylase</fullName>
        <ecNumber evidence="4">3.2.2.31</ecNumber>
    </recommendedName>
</protein>
<keyword evidence="6" id="KW-0004">4Fe-4S</keyword>
<accession>A0A3B0ZP22</accession>
<dbReference type="CDD" id="cd00056">
    <property type="entry name" value="ENDO3c"/>
    <property type="match status" value="1"/>
</dbReference>
<evidence type="ECO:0000256" key="5">
    <source>
        <dbReference type="ARBA" id="ARBA00022023"/>
    </source>
</evidence>
<dbReference type="GO" id="GO:0000701">
    <property type="term" value="F:purine-specific mismatch base pair DNA N-glycosylase activity"/>
    <property type="evidence" value="ECO:0007669"/>
    <property type="project" value="UniProtKB-EC"/>
</dbReference>
<dbReference type="SUPFAM" id="SSF48150">
    <property type="entry name" value="DNA-glycosylase"/>
    <property type="match status" value="1"/>
</dbReference>
<dbReference type="GO" id="GO:0035485">
    <property type="term" value="F:adenine/guanine mispair binding"/>
    <property type="evidence" value="ECO:0007669"/>
    <property type="project" value="TreeGrafter"/>
</dbReference>
<keyword evidence="9 16" id="KW-0378">Hydrolase</keyword>
<dbReference type="InterPro" id="IPR000445">
    <property type="entry name" value="HhH_motif"/>
</dbReference>
<evidence type="ECO:0000256" key="10">
    <source>
        <dbReference type="ARBA" id="ARBA00023004"/>
    </source>
</evidence>
<dbReference type="InterPro" id="IPR029119">
    <property type="entry name" value="MutY_C"/>
</dbReference>
<evidence type="ECO:0000256" key="7">
    <source>
        <dbReference type="ARBA" id="ARBA00022723"/>
    </source>
</evidence>
<evidence type="ECO:0000256" key="8">
    <source>
        <dbReference type="ARBA" id="ARBA00022763"/>
    </source>
</evidence>
<feature type="domain" description="HhH-GPD" evidence="15">
    <location>
        <begin position="41"/>
        <end position="192"/>
    </location>
</feature>
<dbReference type="Pfam" id="PF14815">
    <property type="entry name" value="NUDIX_4"/>
    <property type="match status" value="1"/>
</dbReference>
<dbReference type="FunFam" id="1.10.340.30:FF:000002">
    <property type="entry name" value="Adenine DNA glycosylase"/>
    <property type="match status" value="1"/>
</dbReference>
<keyword evidence="11" id="KW-0411">Iron-sulfur</keyword>
<dbReference type="GO" id="GO:0034039">
    <property type="term" value="F:8-oxo-7,8-dihydroguanine DNA N-glycosylase activity"/>
    <property type="evidence" value="ECO:0007669"/>
    <property type="project" value="TreeGrafter"/>
</dbReference>
<dbReference type="InterPro" id="IPR003583">
    <property type="entry name" value="Hlx-hairpin-Hlx_DNA-bd_motif"/>
</dbReference>
<dbReference type="AlphaFoldDB" id="A0A3B0ZP22"/>
<dbReference type="CDD" id="cd03431">
    <property type="entry name" value="NUDIX_DNA_Glycosylase_C-MutY"/>
    <property type="match status" value="1"/>
</dbReference>
<dbReference type="Gene3D" id="1.10.340.30">
    <property type="entry name" value="Hypothetical protein, domain 2"/>
    <property type="match status" value="1"/>
</dbReference>
<proteinExistence type="inferred from homology"/>
<evidence type="ECO:0000313" key="16">
    <source>
        <dbReference type="EMBL" id="VAW89097.1"/>
    </source>
</evidence>
<sequence length="358" mass="40810">MNDPDNCFSQRLLAWYDQHGRKSLPWHHDVTAYRVWVSEIMLQQTQVATVIDYYQRFMAQFPNVTILADADLDTVLHQWSGLGYYARGRNLHKAAQLIRDQYAGDFPLQFEQLLELPGIGRSTAGAILAFSTGERQVILDGNVKRVLCRYHAVDGWSGRAAVSRQLWQLADQHTPQLRVAEYTQAIMDLGATCCTRSNPDCDTCPLQSECVAYRQGETKRYPVSKPRKTVPVRAAALLLLLNESGDVLLQQRPPVGVWGGLWSLPELPQDEEMADWCQRHLGYQVGLIEVGEVFRHTFSHFHLDITPHYLRAEQAANRVMEPSEIVWYNSQHPDQRGLAAPIQRLIQQIPPSVKERTI</sequence>
<evidence type="ECO:0000256" key="9">
    <source>
        <dbReference type="ARBA" id="ARBA00022801"/>
    </source>
</evidence>
<evidence type="ECO:0000259" key="15">
    <source>
        <dbReference type="SMART" id="SM00478"/>
    </source>
</evidence>
<dbReference type="PANTHER" id="PTHR42944">
    <property type="entry name" value="ADENINE DNA GLYCOSYLASE"/>
    <property type="match status" value="1"/>
</dbReference>
<evidence type="ECO:0000256" key="12">
    <source>
        <dbReference type="ARBA" id="ARBA00023204"/>
    </source>
</evidence>
<reference evidence="16" key="1">
    <citation type="submission" date="2018-06" db="EMBL/GenBank/DDBJ databases">
        <authorList>
            <person name="Zhirakovskaya E."/>
        </authorList>
    </citation>
    <scope>NUCLEOTIDE SEQUENCE</scope>
</reference>
<dbReference type="PANTHER" id="PTHR42944:SF1">
    <property type="entry name" value="ADENINE DNA GLYCOSYLASE"/>
    <property type="match status" value="1"/>
</dbReference>